<dbReference type="HAMAP" id="MF_01470">
    <property type="entry name" value="Cas1"/>
    <property type="match status" value="1"/>
</dbReference>
<dbReference type="AlphaFoldDB" id="A0A1H6FAP2"/>
<comment type="cofactor">
    <cofactor evidence="9">
        <name>Mg(2+)</name>
        <dbReference type="ChEBI" id="CHEBI:18420"/>
    </cofactor>
    <cofactor evidence="9">
        <name>Mn(2+)</name>
        <dbReference type="ChEBI" id="CHEBI:29035"/>
    </cofactor>
</comment>
<evidence type="ECO:0000313" key="10">
    <source>
        <dbReference type="EMBL" id="SEH07172.1"/>
    </source>
</evidence>
<dbReference type="NCBIfam" id="TIGR00287">
    <property type="entry name" value="cas1"/>
    <property type="match status" value="1"/>
</dbReference>
<evidence type="ECO:0000313" key="11">
    <source>
        <dbReference type="Proteomes" id="UP000236724"/>
    </source>
</evidence>
<dbReference type="Proteomes" id="UP000236724">
    <property type="component" value="Unassembled WGS sequence"/>
</dbReference>
<gene>
    <name evidence="10" type="primary">cas1_2</name>
    <name evidence="9" type="synonym">cas1</name>
    <name evidence="10" type="ORF">MBHS_03046</name>
</gene>
<evidence type="ECO:0000256" key="3">
    <source>
        <dbReference type="ARBA" id="ARBA00022759"/>
    </source>
</evidence>
<evidence type="ECO:0000256" key="8">
    <source>
        <dbReference type="ARBA" id="ARBA00023211"/>
    </source>
</evidence>
<dbReference type="InterPro" id="IPR042211">
    <property type="entry name" value="CRISPR-assoc_Cas1_N"/>
</dbReference>
<keyword evidence="4 9" id="KW-0378">Hydrolase</keyword>
<keyword evidence="5 9" id="KW-0460">Magnesium</keyword>
<comment type="similarity">
    <text evidence="9">Belongs to the CRISPR-associated endonuclease Cas1 family.</text>
</comment>
<name>A0A1H6FAP2_9GAMM</name>
<keyword evidence="7 9" id="KW-0238">DNA-binding</keyword>
<keyword evidence="3 9" id="KW-0255">Endonuclease</keyword>
<feature type="binding site" evidence="9">
    <location>
        <position position="220"/>
    </location>
    <ligand>
        <name>Mn(2+)</name>
        <dbReference type="ChEBI" id="CHEBI:29035"/>
    </ligand>
</feature>
<proteinExistence type="inferred from homology"/>
<dbReference type="GO" id="GO:0004520">
    <property type="term" value="F:DNA endonuclease activity"/>
    <property type="evidence" value="ECO:0007669"/>
    <property type="project" value="InterPro"/>
</dbReference>
<evidence type="ECO:0000256" key="4">
    <source>
        <dbReference type="ARBA" id="ARBA00022801"/>
    </source>
</evidence>
<dbReference type="Pfam" id="PF01867">
    <property type="entry name" value="Cas_Cas1"/>
    <property type="match status" value="1"/>
</dbReference>
<dbReference type="InterPro" id="IPR042206">
    <property type="entry name" value="CRISPR-assoc_Cas1_C"/>
</dbReference>
<dbReference type="Gene3D" id="1.20.120.920">
    <property type="entry name" value="CRISPR-associated endonuclease Cas1, C-terminal domain"/>
    <property type="match status" value="1"/>
</dbReference>
<evidence type="ECO:0000256" key="6">
    <source>
        <dbReference type="ARBA" id="ARBA00023118"/>
    </source>
</evidence>
<dbReference type="GO" id="GO:0003677">
    <property type="term" value="F:DNA binding"/>
    <property type="evidence" value="ECO:0007669"/>
    <property type="project" value="UniProtKB-KW"/>
</dbReference>
<evidence type="ECO:0000256" key="1">
    <source>
        <dbReference type="ARBA" id="ARBA00022722"/>
    </source>
</evidence>
<dbReference type="Gene3D" id="3.100.10.20">
    <property type="entry name" value="CRISPR-associated endonuclease Cas1, N-terminal domain"/>
    <property type="match status" value="1"/>
</dbReference>
<dbReference type="EMBL" id="FMSV02000518">
    <property type="protein sequence ID" value="SEH07172.1"/>
    <property type="molecule type" value="Genomic_DNA"/>
</dbReference>
<dbReference type="PANTHER" id="PTHR43219:SF1">
    <property type="entry name" value="CRISPR-ASSOCIATED ENDONUCLEASE CAS1"/>
    <property type="match status" value="1"/>
</dbReference>
<reference evidence="10 11" key="1">
    <citation type="submission" date="2016-10" db="EMBL/GenBank/DDBJ databases">
        <authorList>
            <person name="de Groot N.N."/>
        </authorList>
    </citation>
    <scope>NUCLEOTIDE SEQUENCE [LARGE SCALE GENOMIC DNA]</scope>
    <source>
        <strain evidence="10">MBHS1</strain>
    </source>
</reference>
<keyword evidence="8 9" id="KW-0464">Manganese</keyword>
<evidence type="ECO:0000256" key="7">
    <source>
        <dbReference type="ARBA" id="ARBA00023125"/>
    </source>
</evidence>
<dbReference type="InterPro" id="IPR002729">
    <property type="entry name" value="CRISPR-assoc_Cas1"/>
</dbReference>
<dbReference type="EC" id="3.1.-.-" evidence="9"/>
<dbReference type="GO" id="GO:0043571">
    <property type="term" value="P:maintenance of CRISPR repeat elements"/>
    <property type="evidence" value="ECO:0007669"/>
    <property type="project" value="UniProtKB-UniRule"/>
</dbReference>
<evidence type="ECO:0000256" key="2">
    <source>
        <dbReference type="ARBA" id="ARBA00022723"/>
    </source>
</evidence>
<protein>
    <recommendedName>
        <fullName evidence="9">CRISPR-associated endonuclease Cas1</fullName>
        <ecNumber evidence="9">3.1.-.-</ecNumber>
    </recommendedName>
</protein>
<dbReference type="GO" id="GO:0046872">
    <property type="term" value="F:metal ion binding"/>
    <property type="evidence" value="ECO:0007669"/>
    <property type="project" value="UniProtKB-UniRule"/>
</dbReference>
<feature type="binding site" evidence="9">
    <location>
        <position position="235"/>
    </location>
    <ligand>
        <name>Mn(2+)</name>
        <dbReference type="ChEBI" id="CHEBI:29035"/>
    </ligand>
</feature>
<feature type="binding site" evidence="9">
    <location>
        <position position="156"/>
    </location>
    <ligand>
        <name>Mn(2+)</name>
        <dbReference type="ChEBI" id="CHEBI:29035"/>
    </ligand>
</feature>
<keyword evidence="2 9" id="KW-0479">Metal-binding</keyword>
<dbReference type="OrthoDB" id="9803119at2"/>
<dbReference type="InterPro" id="IPR019858">
    <property type="entry name" value="CRISPR-assoc_Cas1_HMARI/TNEAP"/>
</dbReference>
<keyword evidence="1 9" id="KW-0540">Nuclease</keyword>
<dbReference type="GO" id="GO:0051607">
    <property type="term" value="P:defense response to virus"/>
    <property type="evidence" value="ECO:0007669"/>
    <property type="project" value="UniProtKB-UniRule"/>
</dbReference>
<organism evidence="10 11">
    <name type="scientific">Candidatus Venteria ishoeyi</name>
    <dbReference type="NCBI Taxonomy" id="1899563"/>
    <lineage>
        <taxon>Bacteria</taxon>
        <taxon>Pseudomonadati</taxon>
        <taxon>Pseudomonadota</taxon>
        <taxon>Gammaproteobacteria</taxon>
        <taxon>Thiotrichales</taxon>
        <taxon>Thiotrichaceae</taxon>
        <taxon>Venteria</taxon>
    </lineage>
</organism>
<accession>A0A1H6FAP2</accession>
<comment type="subunit">
    <text evidence="9">Homodimer, forms a heterotetramer with a Cas2 homodimer.</text>
</comment>
<keyword evidence="6 9" id="KW-0051">Antiviral defense</keyword>
<comment type="function">
    <text evidence="9">CRISPR (clustered regularly interspaced short palindromic repeat), is an adaptive immune system that provides protection against mobile genetic elements (viruses, transposable elements and conjugative plasmids). CRISPR clusters contain spacers, sequences complementary to antecedent mobile elements, and target invading nucleic acids. CRISPR clusters are transcribed and processed into CRISPR RNA (crRNA). Acts as a dsDNA endonuclease. Involved in the integration of spacer DNA into the CRISPR cassette.</text>
</comment>
<evidence type="ECO:0000256" key="5">
    <source>
        <dbReference type="ARBA" id="ARBA00022842"/>
    </source>
</evidence>
<keyword evidence="11" id="KW-1185">Reference proteome</keyword>
<dbReference type="PANTHER" id="PTHR43219">
    <property type="entry name" value="CRISPR-ASSOCIATED ENDONUCLEASE CAS1"/>
    <property type="match status" value="1"/>
</dbReference>
<sequence>METLFIAREAKLKRQDNTLFIHANGRKTPFPIEKLRHIVLLGEAAFNSRLLELCGQHGVRVSVFDYYGYYRGSFEPSEQNPAGRVKLEQAALVLDDNKRIAVARELVRGAAHNMRALLAYYAYRKIAVLDTTLKDMDKLNGKIGKAANSEQLMGIEGNLHQSYYAAWGKVDKRLDFVPRVRRPPNNPVNCLISFLNQMVYTVTRHEACKTHLEESFAFLHSPGQGRSSLSLDLAEPFKPVLSHALIFKMIRKGMINDNWFEQQEGICLLSETGRRHVAEQFSIRLEEQYQGRSYREWLYREALNIERHLLGVAEYEAFKRKA</sequence>
<dbReference type="GO" id="GO:0016787">
    <property type="term" value="F:hydrolase activity"/>
    <property type="evidence" value="ECO:0007669"/>
    <property type="project" value="UniProtKB-KW"/>
</dbReference>
<evidence type="ECO:0000256" key="9">
    <source>
        <dbReference type="HAMAP-Rule" id="MF_01470"/>
    </source>
</evidence>